<dbReference type="Pfam" id="PF01476">
    <property type="entry name" value="LysM"/>
    <property type="match status" value="1"/>
</dbReference>
<dbReference type="SUPFAM" id="SSF54106">
    <property type="entry name" value="LysM domain"/>
    <property type="match status" value="1"/>
</dbReference>
<name>A0ABS7RCL6_9HYPH</name>
<protein>
    <submittedName>
        <fullName evidence="3">LysM peptidoglycan-binding domain-containing protein</fullName>
    </submittedName>
</protein>
<dbReference type="InterPro" id="IPR036779">
    <property type="entry name" value="LysM_dom_sf"/>
</dbReference>
<dbReference type="PANTHER" id="PTHR34700">
    <property type="entry name" value="POTASSIUM BINDING PROTEIN KBP"/>
    <property type="match status" value="1"/>
</dbReference>
<feature type="compositionally biased region" description="Polar residues" evidence="1">
    <location>
        <begin position="209"/>
        <end position="229"/>
    </location>
</feature>
<proteinExistence type="predicted"/>
<dbReference type="InterPro" id="IPR018392">
    <property type="entry name" value="LysM"/>
</dbReference>
<comment type="caution">
    <text evidence="3">The sequence shown here is derived from an EMBL/GenBank/DDBJ whole genome shotgun (WGS) entry which is preliminary data.</text>
</comment>
<feature type="region of interest" description="Disordered" evidence="1">
    <location>
        <begin position="34"/>
        <end position="93"/>
    </location>
</feature>
<dbReference type="PROSITE" id="PS51782">
    <property type="entry name" value="LYSM"/>
    <property type="match status" value="1"/>
</dbReference>
<dbReference type="RefSeq" id="WP_223004416.1">
    <property type="nucleotide sequence ID" value="NZ_JAHSQO010000007.1"/>
</dbReference>
<evidence type="ECO:0000259" key="2">
    <source>
        <dbReference type="PROSITE" id="PS51782"/>
    </source>
</evidence>
<feature type="compositionally biased region" description="Basic and acidic residues" evidence="1">
    <location>
        <begin position="371"/>
        <end position="384"/>
    </location>
</feature>
<evidence type="ECO:0000256" key="1">
    <source>
        <dbReference type="SAM" id="MobiDB-lite"/>
    </source>
</evidence>
<dbReference type="Gene3D" id="3.10.350.10">
    <property type="entry name" value="LysM domain"/>
    <property type="match status" value="1"/>
</dbReference>
<reference evidence="3 4" key="1">
    <citation type="submission" date="2021-06" db="EMBL/GenBank/DDBJ databases">
        <title>Nitratireductor porphyridii sp. nov., isolated from a small marine red alga, Porphyridium purpureum in South Korea.</title>
        <authorList>
            <person name="Kim K.H."/>
            <person name="Kristyanto S."/>
            <person name="Jeon C.O."/>
        </authorList>
    </citation>
    <scope>NUCLEOTIDE SEQUENCE [LARGE SCALE GENOMIC DNA]</scope>
    <source>
        <strain evidence="3 4">R6</strain>
    </source>
</reference>
<feature type="compositionally biased region" description="Low complexity" evidence="1">
    <location>
        <begin position="34"/>
        <end position="45"/>
    </location>
</feature>
<dbReference type="InterPro" id="IPR052196">
    <property type="entry name" value="Bact_Kbp"/>
</dbReference>
<keyword evidence="4" id="KW-1185">Reference proteome</keyword>
<dbReference type="PANTHER" id="PTHR34700:SF4">
    <property type="entry name" value="PHAGE-LIKE ELEMENT PBSX PROTEIN XKDP"/>
    <property type="match status" value="1"/>
</dbReference>
<dbReference type="InterPro" id="IPR041498">
    <property type="entry name" value="Big_6"/>
</dbReference>
<feature type="region of interest" description="Disordered" evidence="1">
    <location>
        <begin position="200"/>
        <end position="270"/>
    </location>
</feature>
<feature type="domain" description="LysM" evidence="2">
    <location>
        <begin position="420"/>
        <end position="469"/>
    </location>
</feature>
<dbReference type="EMBL" id="JAHSQO010000007">
    <property type="protein sequence ID" value="MBY8918661.1"/>
    <property type="molecule type" value="Genomic_DNA"/>
</dbReference>
<evidence type="ECO:0000313" key="4">
    <source>
        <dbReference type="Proteomes" id="UP000777661"/>
    </source>
</evidence>
<sequence>MGLTPLKGLLFLSGAVVAGLGAAYVLGAFDTQEPRPAALSSSPSPETGAPAATAKQDEQDSGAATREARLEDAGQENASEPVKPAQEIAPPTFDIVRVEPNGSMVIAGKAEPNARVEIINGSTVLGTATSGASGDFAAVLEDPLEPGDYQIVLRATTSDNLAATSLETAIVTVPDDEAGQVLALVDQPGAPSRLITVPEAKAPQEGESETQAEVATEPSATALTGQEQPATAEKPQGESAPVATEAEGEKPAEAAQAEEESPPATTAAEAAGSPFIEAVEIDGRQVFVAGAARPGSTIRVYVNQILLGETVTTPNGRFLIEATRELPIGDYIVRADMLSDDGRTVVARAAVPFTRAEGEQVAAVAAPDSGSDARNDAVDGKDARLPSAEASQPAQEPKAAVEAASPDAKTTAPKLAPVDGSVIIRRGDTLWHISRRVYGRGIRYTTLYLANQDQIEDPDRIWPGQVFAVPESTEEGEAADMEAIEDQMVKPENAN</sequence>
<dbReference type="CDD" id="cd00118">
    <property type="entry name" value="LysM"/>
    <property type="match status" value="1"/>
</dbReference>
<feature type="region of interest" description="Disordered" evidence="1">
    <location>
        <begin position="362"/>
        <end position="414"/>
    </location>
</feature>
<dbReference type="SMART" id="SM00257">
    <property type="entry name" value="LysM"/>
    <property type="match status" value="1"/>
</dbReference>
<dbReference type="Gene3D" id="2.60.40.10">
    <property type="entry name" value="Immunoglobulins"/>
    <property type="match status" value="1"/>
</dbReference>
<dbReference type="InterPro" id="IPR013783">
    <property type="entry name" value="Ig-like_fold"/>
</dbReference>
<evidence type="ECO:0000313" key="3">
    <source>
        <dbReference type="EMBL" id="MBY8918661.1"/>
    </source>
</evidence>
<accession>A0ABS7RCL6</accession>
<dbReference type="Proteomes" id="UP000777661">
    <property type="component" value="Unassembled WGS sequence"/>
</dbReference>
<gene>
    <name evidence="3" type="ORF">KVG22_18800</name>
</gene>
<dbReference type="Pfam" id="PF17936">
    <property type="entry name" value="Big_6"/>
    <property type="match status" value="1"/>
</dbReference>
<organism evidence="3 4">
    <name type="scientific">Nitratireductor rhodophyticola</name>
    <dbReference type="NCBI Taxonomy" id="2854036"/>
    <lineage>
        <taxon>Bacteria</taxon>
        <taxon>Pseudomonadati</taxon>
        <taxon>Pseudomonadota</taxon>
        <taxon>Alphaproteobacteria</taxon>
        <taxon>Hyphomicrobiales</taxon>
        <taxon>Phyllobacteriaceae</taxon>
        <taxon>Nitratireductor</taxon>
    </lineage>
</organism>